<name>A0A101KQV5_RHILI</name>
<evidence type="ECO:0000313" key="3">
    <source>
        <dbReference type="Proteomes" id="UP000053176"/>
    </source>
</evidence>
<accession>A0A101KQV5</accession>
<feature type="chain" id="PRO_5007099148" evidence="1">
    <location>
        <begin position="22"/>
        <end position="128"/>
    </location>
</feature>
<reference evidence="2 3" key="1">
    <citation type="submission" date="2015-12" db="EMBL/GenBank/DDBJ databases">
        <title>Draft genome sequence of Mesorhizobium sp. UFLA 01-765, a multitolerant efficient symbiont and plant-growth promoting strain isolated from Zn-mining soil using Leucaena leucocephala as a trap plant.</title>
        <authorList>
            <person name="Rangel W.M."/>
            <person name="Thijs S."/>
            <person name="Longatti S.M."/>
            <person name="Moreira F.M."/>
            <person name="Weyens N."/>
            <person name="Vangronsveld J."/>
            <person name="Van Hamme J.D."/>
            <person name="Bottos E.M."/>
            <person name="Rineau F."/>
        </authorList>
    </citation>
    <scope>NUCLEOTIDE SEQUENCE [LARGE SCALE GENOMIC DNA]</scope>
    <source>
        <strain evidence="2 3">UFLA 01-765</strain>
    </source>
</reference>
<dbReference type="OrthoDB" id="9811083at2"/>
<dbReference type="Proteomes" id="UP000053176">
    <property type="component" value="Unassembled WGS sequence"/>
</dbReference>
<gene>
    <name evidence="2" type="ORF">AU467_04260</name>
</gene>
<feature type="signal peptide" evidence="1">
    <location>
        <begin position="1"/>
        <end position="21"/>
    </location>
</feature>
<protein>
    <submittedName>
        <fullName evidence="2">Uncharacterized protein</fullName>
    </submittedName>
</protein>
<comment type="caution">
    <text evidence="2">The sequence shown here is derived from an EMBL/GenBank/DDBJ whole genome shotgun (WGS) entry which is preliminary data.</text>
</comment>
<dbReference type="EMBL" id="LPWA01000120">
    <property type="protein sequence ID" value="KUM25201.1"/>
    <property type="molecule type" value="Genomic_DNA"/>
</dbReference>
<organism evidence="2 3">
    <name type="scientific">Rhizobium loti</name>
    <name type="common">Mesorhizobium loti</name>
    <dbReference type="NCBI Taxonomy" id="381"/>
    <lineage>
        <taxon>Bacteria</taxon>
        <taxon>Pseudomonadati</taxon>
        <taxon>Pseudomonadota</taxon>
        <taxon>Alphaproteobacteria</taxon>
        <taxon>Hyphomicrobiales</taxon>
        <taxon>Phyllobacteriaceae</taxon>
        <taxon>Mesorhizobium</taxon>
    </lineage>
</organism>
<proteinExistence type="predicted"/>
<evidence type="ECO:0000256" key="1">
    <source>
        <dbReference type="SAM" id="SignalP"/>
    </source>
</evidence>
<keyword evidence="1" id="KW-0732">Signal</keyword>
<evidence type="ECO:0000313" key="2">
    <source>
        <dbReference type="EMBL" id="KUM25201.1"/>
    </source>
</evidence>
<dbReference type="AlphaFoldDB" id="A0A101KQV5"/>
<sequence>MITFKAAVFTACVVFASAAVAQEAYELNDGEQAAIKRGVSLQLKDPDSAKFGPIKAVPYPGVEEGVVLACGFVNAKNGFGGYAGETPFVGVLATYRLTGQAEFVLKEIGGAETDSAAVISYCKSQGIR</sequence>